<keyword evidence="3" id="KW-0408">Iron</keyword>
<dbReference type="GO" id="GO:0046914">
    <property type="term" value="F:transition metal ion binding"/>
    <property type="evidence" value="ECO:0007669"/>
    <property type="project" value="InterPro"/>
</dbReference>
<dbReference type="InterPro" id="IPR038157">
    <property type="entry name" value="FeoA_core_dom"/>
</dbReference>
<dbReference type="AlphaFoldDB" id="A0A484HK77"/>
<dbReference type="SUPFAM" id="SSF47979">
    <property type="entry name" value="Iron-dependent repressor protein, dimerization domain"/>
    <property type="match status" value="1"/>
</dbReference>
<dbReference type="Pfam" id="PF02742">
    <property type="entry name" value="Fe_dep_repr_C"/>
    <property type="match status" value="1"/>
</dbReference>
<comment type="subunit">
    <text evidence="2">Homodimer.</text>
</comment>
<evidence type="ECO:0000313" key="5">
    <source>
        <dbReference type="EMBL" id="VEN73974.1"/>
    </source>
</evidence>
<dbReference type="InterPro" id="IPR022689">
    <property type="entry name" value="Iron_dep_repressor"/>
</dbReference>
<evidence type="ECO:0000256" key="1">
    <source>
        <dbReference type="ARBA" id="ARBA00004496"/>
    </source>
</evidence>
<accession>A0A484HK77</accession>
<dbReference type="PANTHER" id="PTHR33238">
    <property type="entry name" value="IRON (METAL) DEPENDENT REPRESSOR, DTXR FAMILY"/>
    <property type="match status" value="1"/>
</dbReference>
<dbReference type="Gene3D" id="1.10.10.10">
    <property type="entry name" value="Winged helix-like DNA-binding domain superfamily/Winged helix DNA-binding domain"/>
    <property type="match status" value="1"/>
</dbReference>
<dbReference type="GO" id="GO:0005737">
    <property type="term" value="C:cytoplasm"/>
    <property type="evidence" value="ECO:0007669"/>
    <property type="project" value="UniProtKB-SubCell"/>
</dbReference>
<dbReference type="InterPro" id="IPR007167">
    <property type="entry name" value="Fe-transptr_FeoA-like"/>
</dbReference>
<dbReference type="PANTHER" id="PTHR33238:SF11">
    <property type="entry name" value="TRANSCRIPTIONAL REGULATOR MNTR"/>
    <property type="match status" value="1"/>
</dbReference>
<dbReference type="Pfam" id="PF04023">
    <property type="entry name" value="FeoA"/>
    <property type="match status" value="1"/>
</dbReference>
<gene>
    <name evidence="5" type="primary">mad30-2</name>
    <name evidence="5" type="ORF">EPICR_200024</name>
</gene>
<organism evidence="5">
    <name type="scientific">uncultured Desulfobacteraceae bacterium</name>
    <dbReference type="NCBI Taxonomy" id="218296"/>
    <lineage>
        <taxon>Bacteria</taxon>
        <taxon>Pseudomonadati</taxon>
        <taxon>Thermodesulfobacteriota</taxon>
        <taxon>Desulfobacteria</taxon>
        <taxon>Desulfobacterales</taxon>
        <taxon>Desulfobacteraceae</taxon>
        <taxon>environmental samples</taxon>
    </lineage>
</organism>
<protein>
    <submittedName>
        <fullName evidence="5">Magnetosome protein involved in iron transport into magnetosomes Mad30-2</fullName>
    </submittedName>
</protein>
<dbReference type="SUPFAM" id="SSF50037">
    <property type="entry name" value="C-terminal domain of transcriptional repressors"/>
    <property type="match status" value="1"/>
</dbReference>
<evidence type="ECO:0000259" key="4">
    <source>
        <dbReference type="SMART" id="SM00899"/>
    </source>
</evidence>
<dbReference type="GO" id="GO:0046983">
    <property type="term" value="F:protein dimerization activity"/>
    <property type="evidence" value="ECO:0007669"/>
    <property type="project" value="InterPro"/>
</dbReference>
<dbReference type="InterPro" id="IPR001367">
    <property type="entry name" value="Fe_dep_repressor"/>
</dbReference>
<reference evidence="5" key="1">
    <citation type="submission" date="2019-01" db="EMBL/GenBank/DDBJ databases">
        <authorList>
            <consortium name="Genoscope - CEA"/>
            <person name="William W."/>
        </authorList>
    </citation>
    <scope>NUCLEOTIDE SEQUENCE</scope>
    <source>
        <strain evidence="5">CR-1</strain>
    </source>
</reference>
<comment type="subcellular location">
    <subcellularLocation>
        <location evidence="1">Cytoplasm</location>
    </subcellularLocation>
</comment>
<dbReference type="SMART" id="SM00529">
    <property type="entry name" value="HTH_DTXR"/>
    <property type="match status" value="1"/>
</dbReference>
<dbReference type="Gene3D" id="2.30.30.90">
    <property type="match status" value="1"/>
</dbReference>
<feature type="domain" description="Ferrous iron transporter FeoA-like" evidence="4">
    <location>
        <begin position="144"/>
        <end position="214"/>
    </location>
</feature>
<evidence type="ECO:0000256" key="2">
    <source>
        <dbReference type="ARBA" id="ARBA00011738"/>
    </source>
</evidence>
<dbReference type="GO" id="GO:0003700">
    <property type="term" value="F:DNA-binding transcription factor activity"/>
    <property type="evidence" value="ECO:0007669"/>
    <property type="project" value="InterPro"/>
</dbReference>
<dbReference type="InterPro" id="IPR008988">
    <property type="entry name" value="Transcriptional_repressor_C"/>
</dbReference>
<name>A0A484HK77_9BACT</name>
<proteinExistence type="predicted"/>
<dbReference type="EMBL" id="CAACVI010000013">
    <property type="protein sequence ID" value="VEN73974.1"/>
    <property type="molecule type" value="Genomic_DNA"/>
</dbReference>
<sequence length="254" mass="28107">MEKKIKVDECIENLWNMKEKGQSALNDLKTAMGDEFNSSLIENLLHDGMVMVTDDGVEITLTEDGEACGRRLIRSHRLAERLVYDVLGGDFEAGACEFEHIANPGLVNSICTLLGHPRECPHGMPIPTGSCCRSSLRTAESSVMRLTEMSVGQTARIAYINCRDDKRLHKLESLHIRPGTTVKLHQNSPTTVIECEGASIAIDESVCADICLWKNEPARKTHETQNISMERAYTQKKGTLSSLGFLKKFKTGGV</sequence>
<evidence type="ECO:0000256" key="3">
    <source>
        <dbReference type="ARBA" id="ARBA00023004"/>
    </source>
</evidence>
<dbReference type="InterPro" id="IPR050536">
    <property type="entry name" value="DtxR_MntR_Metal-Reg"/>
</dbReference>
<dbReference type="SMART" id="SM00899">
    <property type="entry name" value="FeoA"/>
    <property type="match status" value="1"/>
</dbReference>
<dbReference type="InterPro" id="IPR036421">
    <property type="entry name" value="Fe_dep_repressor_sf"/>
</dbReference>
<dbReference type="InterPro" id="IPR036388">
    <property type="entry name" value="WH-like_DNA-bd_sf"/>
</dbReference>